<protein>
    <submittedName>
        <fullName evidence="1">Phosphohistidine phosphatase SixA</fullName>
    </submittedName>
</protein>
<dbReference type="Proteomes" id="UP001333710">
    <property type="component" value="Chromosome"/>
</dbReference>
<dbReference type="InterPro" id="IPR029033">
    <property type="entry name" value="His_PPase_superfam"/>
</dbReference>
<dbReference type="AlphaFoldDB" id="A0AA48HJ40"/>
<dbReference type="CDD" id="cd07067">
    <property type="entry name" value="HP_PGM_like"/>
    <property type="match status" value="1"/>
</dbReference>
<name>A0AA48HJ40_9ALTE</name>
<dbReference type="GO" id="GO:0005737">
    <property type="term" value="C:cytoplasm"/>
    <property type="evidence" value="ECO:0007669"/>
    <property type="project" value="InterPro"/>
</dbReference>
<dbReference type="NCBIfam" id="TIGR00249">
    <property type="entry name" value="sixA"/>
    <property type="match status" value="1"/>
</dbReference>
<reference evidence="1" key="1">
    <citation type="submission" date="2023-01" db="EMBL/GenBank/DDBJ databases">
        <title>Complete genome sequence of Planctobacterium marinum strain Dej080120_11.</title>
        <authorList>
            <person name="Ueki S."/>
            <person name="Maruyama F."/>
        </authorList>
    </citation>
    <scope>NUCLEOTIDE SEQUENCE</scope>
    <source>
        <strain evidence="1">Dej080120_11</strain>
    </source>
</reference>
<dbReference type="InterPro" id="IPR013078">
    <property type="entry name" value="His_Pase_superF_clade-1"/>
</dbReference>
<dbReference type="KEGG" id="pmaw:MACH26_17400"/>
<sequence length="150" mass="16900">MRHGEAENSFSNDAQRSLTTQGFIESQKAGVWLNDTVNHIDYALVSPFKRARQTYEMVQSITTVAHTEFSEDIIPSGSVELVHDYIQVLAQERNLKSLIVVSHMPLVSYLVDSFCGQLRSILFTTASVARLDYDIEANKAVFGELYLPEK</sequence>
<dbReference type="Gene3D" id="3.40.50.1240">
    <property type="entry name" value="Phosphoglycerate mutase-like"/>
    <property type="match status" value="1"/>
</dbReference>
<organism evidence="1 2">
    <name type="scientific">Planctobacterium marinum</name>
    <dbReference type="NCBI Taxonomy" id="1631968"/>
    <lineage>
        <taxon>Bacteria</taxon>
        <taxon>Pseudomonadati</taxon>
        <taxon>Pseudomonadota</taxon>
        <taxon>Gammaproteobacteria</taxon>
        <taxon>Alteromonadales</taxon>
        <taxon>Alteromonadaceae</taxon>
        <taxon>Planctobacterium</taxon>
    </lineage>
</organism>
<evidence type="ECO:0000313" key="1">
    <source>
        <dbReference type="EMBL" id="BDX06219.1"/>
    </source>
</evidence>
<keyword evidence="2" id="KW-1185">Reference proteome</keyword>
<dbReference type="SUPFAM" id="SSF53254">
    <property type="entry name" value="Phosphoglycerate mutase-like"/>
    <property type="match status" value="1"/>
</dbReference>
<dbReference type="EMBL" id="AP027272">
    <property type="protein sequence ID" value="BDX06219.1"/>
    <property type="molecule type" value="Genomic_DNA"/>
</dbReference>
<dbReference type="GO" id="GO:0101006">
    <property type="term" value="F:protein histidine phosphatase activity"/>
    <property type="evidence" value="ECO:0007669"/>
    <property type="project" value="InterPro"/>
</dbReference>
<proteinExistence type="predicted"/>
<gene>
    <name evidence="1" type="primary">sixA</name>
    <name evidence="1" type="ORF">MACH26_17400</name>
</gene>
<dbReference type="Pfam" id="PF00300">
    <property type="entry name" value="His_Phos_1"/>
    <property type="match status" value="1"/>
</dbReference>
<accession>A0AA48HJ40</accession>
<evidence type="ECO:0000313" key="2">
    <source>
        <dbReference type="Proteomes" id="UP001333710"/>
    </source>
</evidence>
<dbReference type="InterPro" id="IPR004449">
    <property type="entry name" value="SixA"/>
</dbReference>